<evidence type="ECO:0000256" key="7">
    <source>
        <dbReference type="HAMAP-Rule" id="MF_00802"/>
    </source>
</evidence>
<dbReference type="AlphaFoldDB" id="A0A060UZF4"/>
<dbReference type="PANTHER" id="PTHR30621:SF0">
    <property type="entry name" value="BIFUNCTIONAL GLUTAMINE SYNTHETASE ADENYLYLTRANSFERASE_ADENYLYL-REMOVING ENZYME"/>
    <property type="match status" value="1"/>
</dbReference>
<reference evidence="11 12" key="3">
    <citation type="submission" date="2017-03" db="EMBL/GenBank/DDBJ databases">
        <authorList>
            <person name="Regsiter A."/>
            <person name="William W."/>
        </authorList>
    </citation>
    <scope>NUCLEOTIDE SEQUENCE [LARGE SCALE GENOMIC DNA]</scope>
    <source>
        <strain evidence="11">PRJEB5721</strain>
    </source>
</reference>
<dbReference type="SUPFAM" id="SSF81593">
    <property type="entry name" value="Nucleotidyltransferase substrate binding subunit/domain"/>
    <property type="match status" value="2"/>
</dbReference>
<keyword evidence="12" id="KW-1185">Reference proteome</keyword>
<name>A0A060UZF4_9PROT</name>
<dbReference type="InterPro" id="IPR043519">
    <property type="entry name" value="NT_sf"/>
</dbReference>
<keyword evidence="10" id="KW-0436">Ligase</keyword>
<dbReference type="InterPro" id="IPR005190">
    <property type="entry name" value="GlnE_rpt_dom"/>
</dbReference>
<keyword evidence="6 7" id="KW-0511">Multifunctional enzyme</keyword>
<proteinExistence type="inferred from homology"/>
<dbReference type="Proteomes" id="UP000193925">
    <property type="component" value="Chromosome AFERRI"/>
</dbReference>
<evidence type="ECO:0000313" key="12">
    <source>
        <dbReference type="Proteomes" id="UP000193925"/>
    </source>
</evidence>
<dbReference type="EC" id="2.7.7.89" evidence="7"/>
<dbReference type="GO" id="GO:0005524">
    <property type="term" value="F:ATP binding"/>
    <property type="evidence" value="ECO:0007669"/>
    <property type="project" value="UniProtKB-UniRule"/>
</dbReference>
<comment type="catalytic activity">
    <reaction evidence="7">
        <text>[glutamine synthetase]-L-tyrosine + ATP = [glutamine synthetase]-O(4)-(5'-adenylyl)-L-tyrosine + diphosphate</text>
        <dbReference type="Rhea" id="RHEA:18589"/>
        <dbReference type="Rhea" id="RHEA-COMP:10660"/>
        <dbReference type="Rhea" id="RHEA-COMP:10661"/>
        <dbReference type="ChEBI" id="CHEBI:30616"/>
        <dbReference type="ChEBI" id="CHEBI:33019"/>
        <dbReference type="ChEBI" id="CHEBI:46858"/>
        <dbReference type="ChEBI" id="CHEBI:83624"/>
        <dbReference type="EC" id="2.7.7.42"/>
    </reaction>
</comment>
<dbReference type="FunFam" id="3.30.460.10:FF:000009">
    <property type="entry name" value="Bifunctional glutamine synthetase adenylyltransferase/adenylyl-removing enzyme"/>
    <property type="match status" value="1"/>
</dbReference>
<keyword evidence="4 7" id="KW-0067">ATP-binding</keyword>
<dbReference type="GO" id="GO:0016874">
    <property type="term" value="F:ligase activity"/>
    <property type="evidence" value="ECO:0007669"/>
    <property type="project" value="UniProtKB-KW"/>
</dbReference>
<gene>
    <name evidence="7 10" type="primary">glnE</name>
    <name evidence="11" type="ORF">AFERRI_20182</name>
    <name evidence="10" type="ORF">AFERRI_600070</name>
</gene>
<comment type="cofactor">
    <cofactor evidence="7">
        <name>Mg(2+)</name>
        <dbReference type="ChEBI" id="CHEBI:18420"/>
    </cofactor>
</comment>
<dbReference type="RefSeq" id="WP_035195112.1">
    <property type="nucleotide sequence ID" value="NZ_CCCS020000057.1"/>
</dbReference>
<dbReference type="EMBL" id="CCCS020000057">
    <property type="protein sequence ID" value="CDQ11844.1"/>
    <property type="molecule type" value="Genomic_DNA"/>
</dbReference>
<dbReference type="HAMAP" id="MF_00802">
    <property type="entry name" value="GlnE"/>
    <property type="match status" value="1"/>
</dbReference>
<dbReference type="EMBL" id="LT841305">
    <property type="protein sequence ID" value="SMH65400.1"/>
    <property type="molecule type" value="Genomic_DNA"/>
</dbReference>
<comment type="similarity">
    <text evidence="7">Belongs to the GlnE family.</text>
</comment>
<dbReference type="Gene3D" id="1.20.120.330">
    <property type="entry name" value="Nucleotidyltransferases domain 2"/>
    <property type="match status" value="2"/>
</dbReference>
<keyword evidence="3 7" id="KW-0547">Nucleotide-binding</keyword>
<feature type="domain" description="PII-uridylyltransferase/Glutamine-synthetase adenylyltransferase" evidence="9">
    <location>
        <begin position="842"/>
        <end position="913"/>
    </location>
</feature>
<dbReference type="Pfam" id="PF08335">
    <property type="entry name" value="GlnD_UR_UTase"/>
    <property type="match status" value="2"/>
</dbReference>
<reference evidence="10" key="2">
    <citation type="submission" date="2014-07" db="EMBL/GenBank/DDBJ databases">
        <title>Initial genome analysis of the psychrotolerant acidophile Acidithiobacillus ferrivorans CF27: insights into iron and sulfur oxidation pathways and into biofilm formation.</title>
        <authorList>
            <person name="Talla E."/>
            <person name="Hedrich S."/>
            <person name="Mangenot S."/>
            <person name="Ji B."/>
            <person name="Johnson D.B."/>
            <person name="Barbe V."/>
            <person name="Bonnefoy V."/>
        </authorList>
    </citation>
    <scope>NUCLEOTIDE SEQUENCE [LARGE SCALE GENOMIC DNA]</scope>
    <source>
        <strain evidence="10">CF27</strain>
    </source>
</reference>
<dbReference type="GO" id="GO:0000820">
    <property type="term" value="P:regulation of glutamine family amino acid metabolic process"/>
    <property type="evidence" value="ECO:0007669"/>
    <property type="project" value="UniProtKB-UniRule"/>
</dbReference>
<feature type="region of interest" description="Adenylyl removase" evidence="7">
    <location>
        <begin position="1"/>
        <end position="449"/>
    </location>
</feature>
<accession>A0A060UZF4</accession>
<dbReference type="EC" id="2.7.7.42" evidence="7"/>
<sequence length="954" mass="107241">MAAPELPEEIIHAINLLPLETEAITGPLETTWAALSTEEQAELRRLGPAFAAHWAHIACVSLFARQLLLRHPHWLLRLARGGHSDLAATHGLSSDAFLADLRQYRNARMVEIIWLDRQPGEHYSETVAALSALAEICLQQAYAYGVEMLRQRHGIPRNNDGQEVPFTILGMGKLGGRELNLSSDIDLIFCYGEDGETDGPIPLDNSTYFQRLGRWLIQALDQRTADGFCFRVDMRLRPFGDAAPLSISAAAMEQYYQVHGRGWERYAFIKARPVAGDLAFGQSLLHTLRPFVYRRYLDYTALTGLREVKALMDAEQGGSSNDIKKGQGGIREIEFVCQSLQIIHGGRQPALRSTNTLDTLAAIAHAELLPADDTDRLRRAYLFLRNTEHCLQMVDDQQTQQLPRSEPEWQRLACSMGFPDVMTMRDTLDTFRQENHAIFQRTLTSGEDDRQGKNSNGEKLWQRAQTAALETAPSDLLQVLRFTAPEAIWTRLWRFAHSRDVASRLSTEGRQRLNRLLPLALDLGSAQPDTDTWLQRFLTLIEAILGHANYLALLAENPPYLMRIAELLHSPWLAQELARFPILLDDVLSDTVISPEHWPQALAAQLQIAEDMEERMDALRRFKNAEVLRLAAAFWTNQLPVETLLPQLSDLAQLTLQTALAWAEAEMQRRHGSVRTGNGQVAPFIVIALGKLGGREMGFASDLDLVYLYDASLDTESDGALPLPAPTWFARLGQRLIHILSTLTRAGLLYQIDMRLRPSGQSGPLVTTLEAFSRYQHESAWTWEHQALTRARWVAGDGELGARFTSLRAEILGRPRQPEQLVEDVRNMRQRIYQSKPFARDGFHLKLSPGGLTDIEFLVQFAMLGACSQQPTLCQDTGTAAGIAALTRADIWSAEQGAVLGQAWRLYRQEENRRWLNLQGNESRTAAIPDWDALQAAAHGVREIWQELIGSYSD</sequence>
<evidence type="ECO:0000256" key="4">
    <source>
        <dbReference type="ARBA" id="ARBA00022840"/>
    </source>
</evidence>
<dbReference type="SUPFAM" id="SSF81301">
    <property type="entry name" value="Nucleotidyltransferase"/>
    <property type="match status" value="2"/>
</dbReference>
<evidence type="ECO:0000313" key="11">
    <source>
        <dbReference type="EMBL" id="SMH65400.1"/>
    </source>
</evidence>
<feature type="region of interest" description="Adenylyl transferase" evidence="7">
    <location>
        <begin position="461"/>
        <end position="954"/>
    </location>
</feature>
<evidence type="ECO:0000256" key="6">
    <source>
        <dbReference type="ARBA" id="ARBA00023268"/>
    </source>
</evidence>
<evidence type="ECO:0000256" key="3">
    <source>
        <dbReference type="ARBA" id="ARBA00022741"/>
    </source>
</evidence>
<dbReference type="Gene3D" id="3.30.460.10">
    <property type="entry name" value="Beta Polymerase, domain 2"/>
    <property type="match status" value="2"/>
</dbReference>
<dbReference type="CDD" id="cd05401">
    <property type="entry name" value="NT_GlnE_GlnD_like"/>
    <property type="match status" value="2"/>
</dbReference>
<comment type="function">
    <text evidence="7">Involved in the regulation of glutamine synthetase GlnA, a key enzyme in the process to assimilate ammonia. When cellular nitrogen levels are high, the C-terminal adenylyl transferase (AT) inactivates GlnA by covalent transfer of an adenylyl group from ATP to specific tyrosine residue of GlnA, thus reducing its activity. Conversely, when nitrogen levels are low, the N-terminal adenylyl removase (AR) activates GlnA by removing the adenylyl group by phosphorolysis, increasing its activity. The regulatory region of GlnE binds the signal transduction protein PII (GlnB) which indicates the nitrogen status of the cell.</text>
</comment>
<feature type="domain" description="Glutamate-ammonia ligase adenylyltransferase repeated" evidence="8">
    <location>
        <begin position="569"/>
        <end position="805"/>
    </location>
</feature>
<feature type="domain" description="Glutamate-ammonia ligase adenylyltransferase repeated" evidence="8">
    <location>
        <begin position="85"/>
        <end position="285"/>
    </location>
</feature>
<dbReference type="Gene3D" id="1.20.120.1510">
    <property type="match status" value="1"/>
</dbReference>
<dbReference type="GO" id="GO:0005829">
    <property type="term" value="C:cytosol"/>
    <property type="evidence" value="ECO:0007669"/>
    <property type="project" value="TreeGrafter"/>
</dbReference>
<evidence type="ECO:0000259" key="8">
    <source>
        <dbReference type="Pfam" id="PF03710"/>
    </source>
</evidence>
<dbReference type="GO" id="GO:0000287">
    <property type="term" value="F:magnesium ion binding"/>
    <property type="evidence" value="ECO:0007669"/>
    <property type="project" value="UniProtKB-UniRule"/>
</dbReference>
<dbReference type="Pfam" id="PF03710">
    <property type="entry name" value="GlnE"/>
    <property type="match status" value="2"/>
</dbReference>
<evidence type="ECO:0000259" key="9">
    <source>
        <dbReference type="Pfam" id="PF08335"/>
    </source>
</evidence>
<dbReference type="InterPro" id="IPR023057">
    <property type="entry name" value="GlnE"/>
</dbReference>
<keyword evidence="1 7" id="KW-0808">Transferase</keyword>
<protein>
    <recommendedName>
        <fullName evidence="7">Bifunctional glutamine synthetase adenylyltransferase/adenylyl-removing enzyme</fullName>
    </recommendedName>
    <alternativeName>
        <fullName evidence="7">ATP:glutamine synthetase adenylyltransferase</fullName>
    </alternativeName>
    <alternativeName>
        <fullName evidence="7">ATase</fullName>
    </alternativeName>
    <domain>
        <recommendedName>
            <fullName evidence="7">Glutamine synthetase adenylyl-L-tyrosine phosphorylase</fullName>
            <ecNumber evidence="7">2.7.7.89</ecNumber>
        </recommendedName>
        <alternativeName>
            <fullName evidence="7">Adenylyl removase</fullName>
            <shortName evidence="7">AR</shortName>
            <shortName evidence="7">AT-N</shortName>
        </alternativeName>
    </domain>
    <domain>
        <recommendedName>
            <fullName evidence="7">Glutamine synthetase adenylyl transferase</fullName>
            <ecNumber evidence="7">2.7.7.42</ecNumber>
        </recommendedName>
        <alternativeName>
            <fullName evidence="7">Adenylyl transferase</fullName>
            <shortName evidence="7">AT</shortName>
            <shortName evidence="7">AT-C</shortName>
        </alternativeName>
    </domain>
</protein>
<dbReference type="InterPro" id="IPR013546">
    <property type="entry name" value="PII_UdlTrfase/GS_AdlTrfase"/>
</dbReference>
<organism evidence="10">
    <name type="scientific">Acidithiobacillus ferrivorans</name>
    <dbReference type="NCBI Taxonomy" id="160808"/>
    <lineage>
        <taxon>Bacteria</taxon>
        <taxon>Pseudomonadati</taxon>
        <taxon>Pseudomonadota</taxon>
        <taxon>Acidithiobacillia</taxon>
        <taxon>Acidithiobacillales</taxon>
        <taxon>Acidithiobacillaceae</taxon>
        <taxon>Acidithiobacillus</taxon>
    </lineage>
</organism>
<keyword evidence="2 7" id="KW-0548">Nucleotidyltransferase</keyword>
<reference evidence="10" key="1">
    <citation type="submission" date="2014-03" db="EMBL/GenBank/DDBJ databases">
        <authorList>
            <person name="Genoscope - CEA"/>
        </authorList>
    </citation>
    <scope>NUCLEOTIDE SEQUENCE [LARGE SCALE GENOMIC DNA]</scope>
    <source>
        <strain evidence="10">CF27</strain>
    </source>
</reference>
<evidence type="ECO:0000256" key="5">
    <source>
        <dbReference type="ARBA" id="ARBA00022842"/>
    </source>
</evidence>
<feature type="domain" description="PII-uridylyltransferase/Glutamine-synthetase adenylyltransferase" evidence="9">
    <location>
        <begin position="320"/>
        <end position="441"/>
    </location>
</feature>
<evidence type="ECO:0000256" key="1">
    <source>
        <dbReference type="ARBA" id="ARBA00022679"/>
    </source>
</evidence>
<dbReference type="PANTHER" id="PTHR30621">
    <property type="entry name" value="GLUTAMINE SYNTHETASE ADENYLYLTRANSFERASE"/>
    <property type="match status" value="1"/>
</dbReference>
<evidence type="ECO:0000256" key="2">
    <source>
        <dbReference type="ARBA" id="ARBA00022695"/>
    </source>
</evidence>
<dbReference type="GO" id="GO:0008882">
    <property type="term" value="F:[glutamate-ammonia-ligase] adenylyltransferase activity"/>
    <property type="evidence" value="ECO:0007669"/>
    <property type="project" value="UniProtKB-UniRule"/>
</dbReference>
<dbReference type="FunFam" id="1.20.120.330:FF:000005">
    <property type="entry name" value="Bifunctional glutamine synthetase adenylyltransferase/adenylyl-removing enzyme"/>
    <property type="match status" value="1"/>
</dbReference>
<comment type="catalytic activity">
    <reaction evidence="7">
        <text>[glutamine synthetase]-O(4)-(5'-adenylyl)-L-tyrosine + phosphate = [glutamine synthetase]-L-tyrosine + ADP</text>
        <dbReference type="Rhea" id="RHEA:43716"/>
        <dbReference type="Rhea" id="RHEA-COMP:10660"/>
        <dbReference type="Rhea" id="RHEA-COMP:10661"/>
        <dbReference type="ChEBI" id="CHEBI:43474"/>
        <dbReference type="ChEBI" id="CHEBI:46858"/>
        <dbReference type="ChEBI" id="CHEBI:83624"/>
        <dbReference type="ChEBI" id="CHEBI:456216"/>
        <dbReference type="EC" id="2.7.7.89"/>
    </reaction>
</comment>
<evidence type="ECO:0000313" key="10">
    <source>
        <dbReference type="EMBL" id="CDQ11844.1"/>
    </source>
</evidence>
<keyword evidence="5 7" id="KW-0460">Magnesium</keyword>
<dbReference type="NCBIfam" id="NF008292">
    <property type="entry name" value="PRK11072.1"/>
    <property type="match status" value="1"/>
</dbReference>
<dbReference type="GO" id="GO:0047388">
    <property type="term" value="F:[glutamine synthetase]-adenylyl-L-tyrosine phosphorylase activity"/>
    <property type="evidence" value="ECO:0007669"/>
    <property type="project" value="UniProtKB-EC"/>
</dbReference>